<dbReference type="InterPro" id="IPR019376">
    <property type="entry name" value="Myeloid_leukemia_factor"/>
</dbReference>
<keyword evidence="3" id="KW-0963">Cytoplasm</keyword>
<feature type="region of interest" description="Disordered" evidence="5">
    <location>
        <begin position="210"/>
        <end position="239"/>
    </location>
</feature>
<comment type="caution">
    <text evidence="6">The sequence shown here is derived from an EMBL/GenBank/DDBJ whole genome shotgun (WGS) entry which is preliminary data.</text>
</comment>
<evidence type="ECO:0000256" key="2">
    <source>
        <dbReference type="ARBA" id="ARBA00008332"/>
    </source>
</evidence>
<evidence type="ECO:0000256" key="5">
    <source>
        <dbReference type="SAM" id="MobiDB-lite"/>
    </source>
</evidence>
<evidence type="ECO:0000313" key="6">
    <source>
        <dbReference type="EMBL" id="KAF6167512.1"/>
    </source>
</evidence>
<organism evidence="6 7">
    <name type="scientific">Kingdonia uniflora</name>
    <dbReference type="NCBI Taxonomy" id="39325"/>
    <lineage>
        <taxon>Eukaryota</taxon>
        <taxon>Viridiplantae</taxon>
        <taxon>Streptophyta</taxon>
        <taxon>Embryophyta</taxon>
        <taxon>Tracheophyta</taxon>
        <taxon>Spermatophyta</taxon>
        <taxon>Magnoliopsida</taxon>
        <taxon>Ranunculales</taxon>
        <taxon>Circaeasteraceae</taxon>
        <taxon>Kingdonia</taxon>
    </lineage>
</organism>
<reference evidence="6 7" key="1">
    <citation type="journal article" date="2020" name="IScience">
        <title>Genome Sequencing of the Endangered Kingdonia uniflora (Circaeasteraceae, Ranunculales) Reveals Potential Mechanisms of Evolutionary Specialization.</title>
        <authorList>
            <person name="Sun Y."/>
            <person name="Deng T."/>
            <person name="Zhang A."/>
            <person name="Moore M.J."/>
            <person name="Landis J.B."/>
            <person name="Lin N."/>
            <person name="Zhang H."/>
            <person name="Zhang X."/>
            <person name="Huang J."/>
            <person name="Zhang X."/>
            <person name="Sun H."/>
            <person name="Wang H."/>
        </authorList>
    </citation>
    <scope>NUCLEOTIDE SEQUENCE [LARGE SCALE GENOMIC DNA]</scope>
    <source>
        <strain evidence="6">TB1705</strain>
        <tissue evidence="6">Leaf</tissue>
    </source>
</reference>
<comment type="subcellular location">
    <subcellularLocation>
        <location evidence="1">Cytoplasm</location>
    </subcellularLocation>
</comment>
<gene>
    <name evidence="6" type="ORF">GIB67_031713</name>
</gene>
<feature type="region of interest" description="Disordered" evidence="5">
    <location>
        <begin position="14"/>
        <end position="55"/>
    </location>
</feature>
<dbReference type="GO" id="GO:0005737">
    <property type="term" value="C:cytoplasm"/>
    <property type="evidence" value="ECO:0007669"/>
    <property type="project" value="UniProtKB-SubCell"/>
</dbReference>
<keyword evidence="4" id="KW-0597">Phosphoprotein</keyword>
<evidence type="ECO:0000256" key="4">
    <source>
        <dbReference type="ARBA" id="ARBA00022553"/>
    </source>
</evidence>
<proteinExistence type="inferred from homology"/>
<dbReference type="PANTHER" id="PTHR13105">
    <property type="entry name" value="MYELOID LEUKEMIA FACTOR"/>
    <property type="match status" value="1"/>
</dbReference>
<dbReference type="AlphaFoldDB" id="A0A7J7NKN0"/>
<feature type="compositionally biased region" description="Low complexity" evidence="5">
    <location>
        <begin position="216"/>
        <end position="228"/>
    </location>
</feature>
<evidence type="ECO:0000256" key="3">
    <source>
        <dbReference type="ARBA" id="ARBA00022490"/>
    </source>
</evidence>
<feature type="compositionally biased region" description="Basic and acidic residues" evidence="5">
    <location>
        <begin position="24"/>
        <end position="55"/>
    </location>
</feature>
<accession>A0A7J7NKN0</accession>
<evidence type="ECO:0000313" key="7">
    <source>
        <dbReference type="Proteomes" id="UP000541444"/>
    </source>
</evidence>
<dbReference type="EMBL" id="JACGCM010000724">
    <property type="protein sequence ID" value="KAF6167512.1"/>
    <property type="molecule type" value="Genomic_DNA"/>
</dbReference>
<dbReference type="Proteomes" id="UP000541444">
    <property type="component" value="Unassembled WGS sequence"/>
</dbReference>
<sequence length="239" mass="27363">MLSLRYMKFEGPPSQIMELGNLSDKSDGEGGKEEKDNRRRQLRSGREVHVDDQAEERRMKHVQLRNAYSSLDRPIPQTQSFSFQSSTVTYGGPNGAYYTSSTTRRAGGDGRAKKRILLLVKRHIKFLEEFMIRSRRVLNLITSHCSMLSFKGIPYWMAPKENDAHKIYQGLNGDNDFKHRKAYKIFAREPRWANLRDDVLNHAGNIPRNVVRRTSDNSSPGNSVGSNNLWEDPDGLPIP</sequence>
<evidence type="ECO:0000256" key="1">
    <source>
        <dbReference type="ARBA" id="ARBA00004496"/>
    </source>
</evidence>
<dbReference type="OrthoDB" id="8707547at2759"/>
<name>A0A7J7NKN0_9MAGN</name>
<keyword evidence="7" id="KW-1185">Reference proteome</keyword>
<protein>
    <submittedName>
        <fullName evidence="6">Uncharacterized protein</fullName>
    </submittedName>
</protein>
<comment type="similarity">
    <text evidence="2">Belongs to the MLF family.</text>
</comment>